<dbReference type="Gene3D" id="1.10.10.10">
    <property type="entry name" value="Winged helix-like DNA-binding domain superfamily/Winged helix DNA-binding domain"/>
    <property type="match status" value="1"/>
</dbReference>
<dbReference type="InterPro" id="IPR016032">
    <property type="entry name" value="Sig_transdc_resp-reg_C-effctor"/>
</dbReference>
<dbReference type="RefSeq" id="WP_020448507.1">
    <property type="nucleotide sequence ID" value="NC_021353.1"/>
</dbReference>
<dbReference type="EMBL" id="CP005934">
    <property type="protein sequence ID" value="AGN25982.1"/>
    <property type="molecule type" value="Genomic_DNA"/>
</dbReference>
<dbReference type="KEGG" id="mer:MMINT_06080"/>
<dbReference type="GO" id="GO:0003677">
    <property type="term" value="F:DNA binding"/>
    <property type="evidence" value="ECO:0007669"/>
    <property type="project" value="InterPro"/>
</dbReference>
<organism evidence="1 2">
    <name type="scientific">Methanomassiliicoccus intestinalis (strain Issoire-Mx1)</name>
    <dbReference type="NCBI Taxonomy" id="1295009"/>
    <lineage>
        <taxon>Archaea</taxon>
        <taxon>Methanobacteriati</taxon>
        <taxon>Thermoplasmatota</taxon>
        <taxon>Thermoplasmata</taxon>
        <taxon>Methanomassiliicoccales</taxon>
        <taxon>Methanomassiliicoccaceae</taxon>
        <taxon>Methanomassiliicoccus</taxon>
    </lineage>
</organism>
<dbReference type="HOGENOM" id="CLU_1745463_0_0_2"/>
<dbReference type="InterPro" id="IPR013321">
    <property type="entry name" value="Arc_rbn_hlx_hlx"/>
</dbReference>
<dbReference type="SUPFAM" id="SSF47598">
    <property type="entry name" value="Ribbon-helix-helix"/>
    <property type="match status" value="1"/>
</dbReference>
<dbReference type="CDD" id="cd22231">
    <property type="entry name" value="RHH_NikR_HicB-like"/>
    <property type="match status" value="1"/>
</dbReference>
<keyword evidence="2" id="KW-1185">Reference proteome</keyword>
<dbReference type="AlphaFoldDB" id="R9T4X2"/>
<evidence type="ECO:0000313" key="2">
    <source>
        <dbReference type="Proteomes" id="UP000014070"/>
    </source>
</evidence>
<dbReference type="GO" id="GO:0006355">
    <property type="term" value="P:regulation of DNA-templated transcription"/>
    <property type="evidence" value="ECO:0007669"/>
    <property type="project" value="InterPro"/>
</dbReference>
<proteinExistence type="predicted"/>
<accession>R9T4X2</accession>
<dbReference type="STRING" id="1295009.MMINT_06080"/>
<dbReference type="InterPro" id="IPR010985">
    <property type="entry name" value="Ribbon_hlx_hlx"/>
</dbReference>
<reference evidence="1 2" key="1">
    <citation type="journal article" date="2013" name="Genome Announc.">
        <title>Genome sequence of 'Candidatus Methanomassiliicoccus intestinalis' Issoire-Mx1, a third thermoplasmatales-related methanogenic archaeon from human feces.</title>
        <authorList>
            <person name="Borrel G."/>
            <person name="Harris H.M."/>
            <person name="Parisot N."/>
            <person name="Gaci N."/>
            <person name="Tottey W."/>
            <person name="Mihajlovski A."/>
            <person name="Deane J."/>
            <person name="Gribaldo S."/>
            <person name="Bardot O."/>
            <person name="Peyretaillade E."/>
            <person name="Peyret P."/>
            <person name="O'Toole P.W."/>
            <person name="Brugere J.F."/>
        </authorList>
    </citation>
    <scope>NUCLEOTIDE SEQUENCE [LARGE SCALE GENOMIC DNA]</scope>
    <source>
        <strain evidence="1 2">Issoire-Mx1</strain>
    </source>
</reference>
<gene>
    <name evidence="1" type="ORF">MMINT_06080</name>
</gene>
<sequence length="149" mass="17391">MNNVDDCNNSTADEKNAREKNISEIGAGLVETFLNIGMTEEELRIFICKEKGMSDEDIAIELNISETSVKNRLYEAYQGFHLHFKSVNTSEKEFLVTLPTTLVKWMDEEIEMRGYESRDELIRWVLHHHYNELRYGIKIECNDPDITDL</sequence>
<dbReference type="SUPFAM" id="SSF46894">
    <property type="entry name" value="C-terminal effector domain of the bipartite response regulators"/>
    <property type="match status" value="1"/>
</dbReference>
<dbReference type="InParanoid" id="R9T4X2"/>
<dbReference type="GeneID" id="41323035"/>
<dbReference type="InterPro" id="IPR036388">
    <property type="entry name" value="WH-like_DNA-bd_sf"/>
</dbReference>
<protein>
    <submittedName>
        <fullName evidence="1">Uncharacterized protein</fullName>
    </submittedName>
</protein>
<name>R9T4X2_METII</name>
<evidence type="ECO:0000313" key="1">
    <source>
        <dbReference type="EMBL" id="AGN25982.1"/>
    </source>
</evidence>
<dbReference type="Proteomes" id="UP000014070">
    <property type="component" value="Chromosome"/>
</dbReference>
<dbReference type="Gene3D" id="1.10.1220.10">
    <property type="entry name" value="Met repressor-like"/>
    <property type="match status" value="1"/>
</dbReference>